<feature type="domain" description="Tryptophan synthase beta chain-like PALP" evidence="4">
    <location>
        <begin position="8"/>
        <end position="199"/>
    </location>
</feature>
<proteinExistence type="predicted"/>
<dbReference type="RefSeq" id="WP_342949935.1">
    <property type="nucleotide sequence ID" value="NZ_JAYMRV010000015.1"/>
</dbReference>
<keyword evidence="6" id="KW-1185">Reference proteome</keyword>
<evidence type="ECO:0000256" key="1">
    <source>
        <dbReference type="ARBA" id="ARBA00001933"/>
    </source>
</evidence>
<evidence type="ECO:0000313" key="6">
    <source>
        <dbReference type="Proteomes" id="UP001489897"/>
    </source>
</evidence>
<dbReference type="Gene3D" id="3.40.50.1100">
    <property type="match status" value="2"/>
</dbReference>
<comment type="caution">
    <text evidence="5">The sequence shown here is derived from an EMBL/GenBank/DDBJ whole genome shotgun (WGS) entry which is preliminary data.</text>
</comment>
<evidence type="ECO:0000313" key="5">
    <source>
        <dbReference type="EMBL" id="MEM5426245.1"/>
    </source>
</evidence>
<reference evidence="5 6" key="1">
    <citation type="submission" date="2024-01" db="EMBL/GenBank/DDBJ databases">
        <title>The diversity of rhizobia nodulating Mimosa spp. in eleven states of Brazil covering several biomes is determined by host plant, location, and edaphic factors.</title>
        <authorList>
            <person name="Rouws L."/>
            <person name="Barauna A."/>
            <person name="Beukes C."/>
            <person name="De Faria S.M."/>
            <person name="Gross E."/>
            <person name="Dos Reis Junior F.B."/>
            <person name="Simon M."/>
            <person name="Maluk M."/>
            <person name="Odee D.W."/>
            <person name="Kenicer G."/>
            <person name="Young J.P.W."/>
            <person name="Reis V.M."/>
            <person name="Zilli J."/>
            <person name="James E.K."/>
        </authorList>
    </citation>
    <scope>NUCLEOTIDE SEQUENCE [LARGE SCALE GENOMIC DNA]</scope>
    <source>
        <strain evidence="5 6">JPY167</strain>
    </source>
</reference>
<accession>A0ABU9S1U4</accession>
<evidence type="ECO:0000256" key="2">
    <source>
        <dbReference type="ARBA" id="ARBA00022898"/>
    </source>
</evidence>
<evidence type="ECO:0000256" key="3">
    <source>
        <dbReference type="ARBA" id="ARBA00023239"/>
    </source>
</evidence>
<evidence type="ECO:0000259" key="4">
    <source>
        <dbReference type="Pfam" id="PF00291"/>
    </source>
</evidence>
<dbReference type="InterPro" id="IPR050147">
    <property type="entry name" value="Ser/Thr_Dehydratase"/>
</dbReference>
<dbReference type="Proteomes" id="UP001489897">
    <property type="component" value="Unassembled WGS sequence"/>
</dbReference>
<keyword evidence="3" id="KW-0456">Lyase</keyword>
<dbReference type="Pfam" id="PF00291">
    <property type="entry name" value="PALP"/>
    <property type="match status" value="1"/>
</dbReference>
<keyword evidence="2" id="KW-0663">Pyridoxal phosphate</keyword>
<dbReference type="PANTHER" id="PTHR48078:SF6">
    <property type="entry name" value="L-THREONINE DEHYDRATASE CATABOLIC TDCB"/>
    <property type="match status" value="1"/>
</dbReference>
<protein>
    <submittedName>
        <fullName evidence="5">Pyridoxal-phosphate dependent enzyme</fullName>
    </submittedName>
</protein>
<sequence>MEQGASARRRGDVPVTVSAASPVKLVAIRALGATVVTIDDTSLAVELEAARQAQLKGMTFVSHYNDIDVIAGQGAVGMELDGQAREHGLDLSAVFVAVAGVGLISGVGTVLRKLRPSTAVTRCWSANSTALYRCLKAGKIVEAEELDTISDGTAGGIDPDTITFGMSQQVITDTALVTEEEIWAAMKRIAQTDGWMVEGPQASRWRSCSGRRQSIRGAQ</sequence>
<dbReference type="PANTHER" id="PTHR48078">
    <property type="entry name" value="THREONINE DEHYDRATASE, MITOCHONDRIAL-RELATED"/>
    <property type="match status" value="1"/>
</dbReference>
<dbReference type="InterPro" id="IPR036052">
    <property type="entry name" value="TrpB-like_PALP_sf"/>
</dbReference>
<name>A0ABU9S1U4_9BURK</name>
<dbReference type="EMBL" id="JAYMRV010000015">
    <property type="protein sequence ID" value="MEM5426245.1"/>
    <property type="molecule type" value="Genomic_DNA"/>
</dbReference>
<dbReference type="SUPFAM" id="SSF53686">
    <property type="entry name" value="Tryptophan synthase beta subunit-like PLP-dependent enzymes"/>
    <property type="match status" value="1"/>
</dbReference>
<gene>
    <name evidence="5" type="ORF">VSR73_35215</name>
</gene>
<comment type="cofactor">
    <cofactor evidence="1">
        <name>pyridoxal 5'-phosphate</name>
        <dbReference type="ChEBI" id="CHEBI:597326"/>
    </cofactor>
</comment>
<dbReference type="InterPro" id="IPR001926">
    <property type="entry name" value="TrpB-like_PALP"/>
</dbReference>
<organism evidence="5 6">
    <name type="scientific">Paraburkholderia ferrariae</name>
    <dbReference type="NCBI Taxonomy" id="386056"/>
    <lineage>
        <taxon>Bacteria</taxon>
        <taxon>Pseudomonadati</taxon>
        <taxon>Pseudomonadota</taxon>
        <taxon>Betaproteobacteria</taxon>
        <taxon>Burkholderiales</taxon>
        <taxon>Burkholderiaceae</taxon>
        <taxon>Paraburkholderia</taxon>
    </lineage>
</organism>